<feature type="transmembrane region" description="Helical" evidence="13">
    <location>
        <begin position="418"/>
        <end position="441"/>
    </location>
</feature>
<evidence type="ECO:0000313" key="15">
    <source>
        <dbReference type="Proteomes" id="UP001152172"/>
    </source>
</evidence>
<reference evidence="14" key="1">
    <citation type="submission" date="2022-05" db="EMBL/GenBank/DDBJ databases">
        <authorList>
            <person name="Colautti A."/>
            <person name="Iacumin L."/>
        </authorList>
    </citation>
    <scope>NUCLEOTIDE SEQUENCE</scope>
    <source>
        <strain evidence="14">DSM 30747</strain>
    </source>
</reference>
<feature type="transmembrane region" description="Helical" evidence="13">
    <location>
        <begin position="244"/>
        <end position="266"/>
    </location>
</feature>
<evidence type="ECO:0000256" key="4">
    <source>
        <dbReference type="ARBA" id="ARBA00020268"/>
    </source>
</evidence>
<sequence>MHEMRTLPEKSKYMIKIVLPILITQIALYLMTFFDILMTSKYSIAHLAGVSIGSSLWVPVYTALTGILIGITPIVAQLIGAKKKKDVCTFVQQGFYIGIVLAIIVFLGIFLLIDPILNLIPLEDSVRIVAKNYLLMLSIGLVPLFLYSVLRSFIDALGKTRVSMLITLISAPINIVLNYLLIYGKLGFPELGGVGAGLASAITYWLILLIAIIIVLRNNPFANLKIFHGWTKPSFVKIRTLMKIGVPIGISLFAETTIFSAVTILMSVYSTQVISAHQIAMNFTSLLYMVPLSIAMGATILVGHEIGAKRFSEAQTYSWLSVITAICFSLLSISILLLFREQIASVYTDDRYVIELTVQFFFFAALFQLSDAVQAPVQGALRGYKDVTMTFIMAIISYWIIGLPTGYFLANYTTFERFGYWIGLIVGLSIGAITLTSRLIYLQKKMKKQ</sequence>
<dbReference type="GO" id="GO:0006811">
    <property type="term" value="P:monoatomic ion transport"/>
    <property type="evidence" value="ECO:0007669"/>
    <property type="project" value="UniProtKB-KW"/>
</dbReference>
<keyword evidence="8 13" id="KW-0812">Transmembrane</keyword>
<keyword evidence="5" id="KW-0813">Transport</keyword>
<feature type="transmembrane region" description="Helical" evidence="13">
    <location>
        <begin position="93"/>
        <end position="113"/>
    </location>
</feature>
<keyword evidence="9 13" id="KW-1133">Transmembrane helix</keyword>
<dbReference type="GO" id="GO:0015297">
    <property type="term" value="F:antiporter activity"/>
    <property type="evidence" value="ECO:0007669"/>
    <property type="project" value="UniProtKB-KW"/>
</dbReference>
<keyword evidence="7" id="KW-1003">Cell membrane</keyword>
<dbReference type="PANTHER" id="PTHR43298:SF2">
    <property type="entry name" value="FMN_FAD EXPORTER YEEO-RELATED"/>
    <property type="match status" value="1"/>
</dbReference>
<dbReference type="RefSeq" id="WP_269921042.1">
    <property type="nucleotide sequence ID" value="NZ_JAMKBI010000002.1"/>
</dbReference>
<dbReference type="InterPro" id="IPR050222">
    <property type="entry name" value="MATE_MdtK"/>
</dbReference>
<keyword evidence="11 13" id="KW-0472">Membrane</keyword>
<feature type="transmembrane region" description="Helical" evidence="13">
    <location>
        <begin position="162"/>
        <end position="182"/>
    </location>
</feature>
<accession>A0A9X3L6Z8</accession>
<organism evidence="14 15">
    <name type="scientific">Psychrobacillus psychrodurans</name>
    <dbReference type="NCBI Taxonomy" id="126157"/>
    <lineage>
        <taxon>Bacteria</taxon>
        <taxon>Bacillati</taxon>
        <taxon>Bacillota</taxon>
        <taxon>Bacilli</taxon>
        <taxon>Bacillales</taxon>
        <taxon>Bacillaceae</taxon>
        <taxon>Psychrobacillus</taxon>
    </lineage>
</organism>
<evidence type="ECO:0000256" key="6">
    <source>
        <dbReference type="ARBA" id="ARBA00022449"/>
    </source>
</evidence>
<evidence type="ECO:0000256" key="13">
    <source>
        <dbReference type="SAM" id="Phobius"/>
    </source>
</evidence>
<evidence type="ECO:0000256" key="8">
    <source>
        <dbReference type="ARBA" id="ARBA00022692"/>
    </source>
</evidence>
<dbReference type="GO" id="GO:0042910">
    <property type="term" value="F:xenobiotic transmembrane transporter activity"/>
    <property type="evidence" value="ECO:0007669"/>
    <property type="project" value="InterPro"/>
</dbReference>
<evidence type="ECO:0000256" key="2">
    <source>
        <dbReference type="ARBA" id="ARBA00004651"/>
    </source>
</evidence>
<comment type="caution">
    <text evidence="14">The sequence shown here is derived from an EMBL/GenBank/DDBJ whole genome shotgun (WGS) entry which is preliminary data.</text>
</comment>
<evidence type="ECO:0000256" key="7">
    <source>
        <dbReference type="ARBA" id="ARBA00022475"/>
    </source>
</evidence>
<keyword evidence="10" id="KW-0406">Ion transport</keyword>
<dbReference type="Proteomes" id="UP001152172">
    <property type="component" value="Unassembled WGS sequence"/>
</dbReference>
<feature type="transmembrane region" description="Helical" evidence="13">
    <location>
        <begin position="316"/>
        <end position="339"/>
    </location>
</feature>
<dbReference type="GO" id="GO:0005886">
    <property type="term" value="C:plasma membrane"/>
    <property type="evidence" value="ECO:0007669"/>
    <property type="project" value="UniProtKB-SubCell"/>
</dbReference>
<dbReference type="PIRSF" id="PIRSF006603">
    <property type="entry name" value="DinF"/>
    <property type="match status" value="1"/>
</dbReference>
<comment type="function">
    <text evidence="1">Multidrug efflux pump.</text>
</comment>
<dbReference type="InterPro" id="IPR002528">
    <property type="entry name" value="MATE_fam"/>
</dbReference>
<proteinExistence type="inferred from homology"/>
<dbReference type="EMBL" id="JAMKBI010000002">
    <property type="protein sequence ID" value="MCZ8532481.1"/>
    <property type="molecule type" value="Genomic_DNA"/>
</dbReference>
<feature type="transmembrane region" description="Helical" evidence="13">
    <location>
        <begin position="390"/>
        <end position="412"/>
    </location>
</feature>
<dbReference type="NCBIfam" id="TIGR00797">
    <property type="entry name" value="matE"/>
    <property type="match status" value="1"/>
</dbReference>
<dbReference type="Pfam" id="PF01554">
    <property type="entry name" value="MatE"/>
    <property type="match status" value="2"/>
</dbReference>
<gene>
    <name evidence="14" type="ORF">M9R61_03830</name>
</gene>
<dbReference type="CDD" id="cd13131">
    <property type="entry name" value="MATE_NorM_like"/>
    <property type="match status" value="1"/>
</dbReference>
<feature type="transmembrane region" description="Helical" evidence="13">
    <location>
        <begin position="58"/>
        <end position="81"/>
    </location>
</feature>
<evidence type="ECO:0000256" key="11">
    <source>
        <dbReference type="ARBA" id="ARBA00023136"/>
    </source>
</evidence>
<protein>
    <recommendedName>
        <fullName evidence="4">Probable multidrug resistance protein NorM</fullName>
    </recommendedName>
    <alternativeName>
        <fullName evidence="12">Multidrug-efflux transporter</fullName>
    </alternativeName>
</protein>
<feature type="transmembrane region" description="Helical" evidence="13">
    <location>
        <begin position="194"/>
        <end position="216"/>
    </location>
</feature>
<feature type="transmembrane region" description="Helical" evidence="13">
    <location>
        <begin position="133"/>
        <end position="150"/>
    </location>
</feature>
<evidence type="ECO:0000256" key="5">
    <source>
        <dbReference type="ARBA" id="ARBA00022448"/>
    </source>
</evidence>
<comment type="subcellular location">
    <subcellularLocation>
        <location evidence="2">Cell membrane</location>
        <topology evidence="2">Multi-pass membrane protein</topology>
    </subcellularLocation>
</comment>
<dbReference type="PANTHER" id="PTHR43298">
    <property type="entry name" value="MULTIDRUG RESISTANCE PROTEIN NORM-RELATED"/>
    <property type="match status" value="1"/>
</dbReference>
<feature type="transmembrane region" description="Helical" evidence="13">
    <location>
        <begin position="351"/>
        <end position="369"/>
    </location>
</feature>
<evidence type="ECO:0000313" key="14">
    <source>
        <dbReference type="EMBL" id="MCZ8532481.1"/>
    </source>
</evidence>
<dbReference type="InterPro" id="IPR048279">
    <property type="entry name" value="MdtK-like"/>
</dbReference>
<keyword evidence="6" id="KW-0050">Antiport</keyword>
<evidence type="ECO:0000256" key="9">
    <source>
        <dbReference type="ARBA" id="ARBA00022989"/>
    </source>
</evidence>
<evidence type="ECO:0000256" key="3">
    <source>
        <dbReference type="ARBA" id="ARBA00010199"/>
    </source>
</evidence>
<feature type="transmembrane region" description="Helical" evidence="13">
    <location>
        <begin position="286"/>
        <end position="304"/>
    </location>
</feature>
<dbReference type="AlphaFoldDB" id="A0A9X3L6Z8"/>
<feature type="transmembrane region" description="Helical" evidence="13">
    <location>
        <begin position="13"/>
        <end position="38"/>
    </location>
</feature>
<comment type="similarity">
    <text evidence="3">Belongs to the multi antimicrobial extrusion (MATE) (TC 2.A.66.1) family.</text>
</comment>
<evidence type="ECO:0000256" key="10">
    <source>
        <dbReference type="ARBA" id="ARBA00023065"/>
    </source>
</evidence>
<name>A0A9X3L6Z8_9BACI</name>
<evidence type="ECO:0000256" key="1">
    <source>
        <dbReference type="ARBA" id="ARBA00003408"/>
    </source>
</evidence>
<evidence type="ECO:0000256" key="12">
    <source>
        <dbReference type="ARBA" id="ARBA00031636"/>
    </source>
</evidence>
<keyword evidence="15" id="KW-1185">Reference proteome</keyword>